<reference evidence="2 3" key="1">
    <citation type="journal article" date="2017" name="Genome Biol.">
        <title>New reference genome sequences of hot pepper reveal the massive evolution of plant disease-resistance genes by retroduplication.</title>
        <authorList>
            <person name="Kim S."/>
            <person name="Park J."/>
            <person name="Yeom S.I."/>
            <person name="Kim Y.M."/>
            <person name="Seo E."/>
            <person name="Kim K.T."/>
            <person name="Kim M.S."/>
            <person name="Lee J.M."/>
            <person name="Cheong K."/>
            <person name="Shin H.S."/>
            <person name="Kim S.B."/>
            <person name="Han K."/>
            <person name="Lee J."/>
            <person name="Park M."/>
            <person name="Lee H.A."/>
            <person name="Lee H.Y."/>
            <person name="Lee Y."/>
            <person name="Oh S."/>
            <person name="Lee J.H."/>
            <person name="Choi E."/>
            <person name="Choi E."/>
            <person name="Lee S.E."/>
            <person name="Jeon J."/>
            <person name="Kim H."/>
            <person name="Choi G."/>
            <person name="Song H."/>
            <person name="Lee J."/>
            <person name="Lee S.C."/>
            <person name="Kwon J.K."/>
            <person name="Lee H.Y."/>
            <person name="Koo N."/>
            <person name="Hong Y."/>
            <person name="Kim R.W."/>
            <person name="Kang W.H."/>
            <person name="Huh J.H."/>
            <person name="Kang B.C."/>
            <person name="Yang T.J."/>
            <person name="Lee Y.H."/>
            <person name="Bennetzen J.L."/>
            <person name="Choi D."/>
        </authorList>
    </citation>
    <scope>NUCLEOTIDE SEQUENCE [LARGE SCALE GENOMIC DNA]</scope>
    <source>
        <strain evidence="3">cv. PBC81</strain>
    </source>
</reference>
<keyword evidence="3" id="KW-1185">Reference proteome</keyword>
<evidence type="ECO:0000313" key="2">
    <source>
        <dbReference type="EMBL" id="PHT52729.1"/>
    </source>
</evidence>
<dbReference type="EMBL" id="MLFT02000003">
    <property type="protein sequence ID" value="PHT52729.1"/>
    <property type="molecule type" value="Genomic_DNA"/>
</dbReference>
<feature type="region of interest" description="Disordered" evidence="1">
    <location>
        <begin position="49"/>
        <end position="71"/>
    </location>
</feature>
<sequence>MGQLFLVALSNHRSSKSYSATKATKARYEESLFKGYAFGSNKLVGNVTKGGRSTDHDGVLNDEAQDRERPIDEELQANLDRRNDREVEGMSQEVLALNYLRILRKRIVRIIIRLQIIILC</sequence>
<dbReference type="OrthoDB" id="680851at2759"/>
<dbReference type="Proteomes" id="UP000224567">
    <property type="component" value="Unassembled WGS sequence"/>
</dbReference>
<organism evidence="2 3">
    <name type="scientific">Capsicum baccatum</name>
    <name type="common">Peruvian pepper</name>
    <dbReference type="NCBI Taxonomy" id="33114"/>
    <lineage>
        <taxon>Eukaryota</taxon>
        <taxon>Viridiplantae</taxon>
        <taxon>Streptophyta</taxon>
        <taxon>Embryophyta</taxon>
        <taxon>Tracheophyta</taxon>
        <taxon>Spermatophyta</taxon>
        <taxon>Magnoliopsida</taxon>
        <taxon>eudicotyledons</taxon>
        <taxon>Gunneridae</taxon>
        <taxon>Pentapetalae</taxon>
        <taxon>asterids</taxon>
        <taxon>lamiids</taxon>
        <taxon>Solanales</taxon>
        <taxon>Solanaceae</taxon>
        <taxon>Solanoideae</taxon>
        <taxon>Capsiceae</taxon>
        <taxon>Capsicum</taxon>
    </lineage>
</organism>
<dbReference type="AlphaFoldDB" id="A0A2G2X5N3"/>
<gene>
    <name evidence="2" type="ORF">CQW23_07191</name>
</gene>
<name>A0A2G2X5N3_CAPBA</name>
<comment type="caution">
    <text evidence="2">The sequence shown here is derived from an EMBL/GenBank/DDBJ whole genome shotgun (WGS) entry which is preliminary data.</text>
</comment>
<accession>A0A2G2X5N3</accession>
<protein>
    <submittedName>
        <fullName evidence="2">Uncharacterized protein</fullName>
    </submittedName>
</protein>
<proteinExistence type="predicted"/>
<reference evidence="3" key="2">
    <citation type="journal article" date="2017" name="J. Anim. Genet.">
        <title>Multiple reference genome sequences of hot pepper reveal the massive evolution of plant disease resistance genes by retroduplication.</title>
        <authorList>
            <person name="Kim S."/>
            <person name="Park J."/>
            <person name="Yeom S.-I."/>
            <person name="Kim Y.-M."/>
            <person name="Seo E."/>
            <person name="Kim K.-T."/>
            <person name="Kim M.-S."/>
            <person name="Lee J.M."/>
            <person name="Cheong K."/>
            <person name="Shin H.-S."/>
            <person name="Kim S.-B."/>
            <person name="Han K."/>
            <person name="Lee J."/>
            <person name="Park M."/>
            <person name="Lee H.-A."/>
            <person name="Lee H.-Y."/>
            <person name="Lee Y."/>
            <person name="Oh S."/>
            <person name="Lee J.H."/>
            <person name="Choi E."/>
            <person name="Choi E."/>
            <person name="Lee S.E."/>
            <person name="Jeon J."/>
            <person name="Kim H."/>
            <person name="Choi G."/>
            <person name="Song H."/>
            <person name="Lee J."/>
            <person name="Lee S.-C."/>
            <person name="Kwon J.-K."/>
            <person name="Lee H.-Y."/>
            <person name="Koo N."/>
            <person name="Hong Y."/>
            <person name="Kim R.W."/>
            <person name="Kang W.-H."/>
            <person name="Huh J.H."/>
            <person name="Kang B.-C."/>
            <person name="Yang T.-J."/>
            <person name="Lee Y.-H."/>
            <person name="Bennetzen J.L."/>
            <person name="Choi D."/>
        </authorList>
    </citation>
    <scope>NUCLEOTIDE SEQUENCE [LARGE SCALE GENOMIC DNA]</scope>
    <source>
        <strain evidence="3">cv. PBC81</strain>
    </source>
</reference>
<evidence type="ECO:0000256" key="1">
    <source>
        <dbReference type="SAM" id="MobiDB-lite"/>
    </source>
</evidence>
<evidence type="ECO:0000313" key="3">
    <source>
        <dbReference type="Proteomes" id="UP000224567"/>
    </source>
</evidence>
<feature type="compositionally biased region" description="Basic and acidic residues" evidence="1">
    <location>
        <begin position="52"/>
        <end position="71"/>
    </location>
</feature>